<dbReference type="InterPro" id="IPR000558">
    <property type="entry name" value="Histone_H2B"/>
</dbReference>
<sequence>MYFICLRGLKFPKKMKTYIPARKKYGWASSAFGMKRRKKKEAYFGYMGKILKQTHPDFSGCSWVLDALGSLEDWRLEWVSLEAIRLSFYNHRRAVTSREILEAVKQRSSRKSFRINEVVLSGPVVEMIALVKKNKTCQWAVLENKVSENCLLHQES</sequence>
<dbReference type="OrthoDB" id="9448383at2759"/>
<dbReference type="GO" id="GO:0000786">
    <property type="term" value="C:nucleosome"/>
    <property type="evidence" value="ECO:0007669"/>
    <property type="project" value="InterPro"/>
</dbReference>
<evidence type="ECO:0008006" key="4">
    <source>
        <dbReference type="Google" id="ProtNLM"/>
    </source>
</evidence>
<dbReference type="SUPFAM" id="SSF47113">
    <property type="entry name" value="Histone-fold"/>
    <property type="match status" value="1"/>
</dbReference>
<dbReference type="GO" id="GO:0003677">
    <property type="term" value="F:DNA binding"/>
    <property type="evidence" value="ECO:0007669"/>
    <property type="project" value="InterPro"/>
</dbReference>
<dbReference type="PRINTS" id="PR00621">
    <property type="entry name" value="HISTONEH2B"/>
</dbReference>
<comment type="similarity">
    <text evidence="1">Belongs to the histone H2B family.</text>
</comment>
<evidence type="ECO:0000256" key="1">
    <source>
        <dbReference type="ARBA" id="ARBA00006846"/>
    </source>
</evidence>
<dbReference type="Gene3D" id="1.10.20.10">
    <property type="entry name" value="Histone, subunit A"/>
    <property type="match status" value="1"/>
</dbReference>
<reference evidence="2 3" key="1">
    <citation type="journal article" date="2020" name="Nature">
        <title>Six reference-quality genomes reveal evolution of bat adaptations.</title>
        <authorList>
            <person name="Jebb D."/>
            <person name="Huang Z."/>
            <person name="Pippel M."/>
            <person name="Hughes G.M."/>
            <person name="Lavrichenko K."/>
            <person name="Devanna P."/>
            <person name="Winkler S."/>
            <person name="Jermiin L.S."/>
            <person name="Skirmuntt E.C."/>
            <person name="Katzourakis A."/>
            <person name="Burkitt-Gray L."/>
            <person name="Ray D.A."/>
            <person name="Sullivan K.A.M."/>
            <person name="Roscito J.G."/>
            <person name="Kirilenko B.M."/>
            <person name="Davalos L.M."/>
            <person name="Corthals A.P."/>
            <person name="Power M.L."/>
            <person name="Jones G."/>
            <person name="Ransome R.D."/>
            <person name="Dechmann D.K.N."/>
            <person name="Locatelli A.G."/>
            <person name="Puechmaille S.J."/>
            <person name="Fedrigo O."/>
            <person name="Jarvis E.D."/>
            <person name="Hiller M."/>
            <person name="Vernes S.C."/>
            <person name="Myers E.W."/>
            <person name="Teeling E.C."/>
        </authorList>
    </citation>
    <scope>NUCLEOTIDE SEQUENCE [LARGE SCALE GENOMIC DNA]</scope>
    <source>
        <strain evidence="2">MRhiFer1</strain>
        <tissue evidence="2">Lung</tissue>
    </source>
</reference>
<evidence type="ECO:0000313" key="2">
    <source>
        <dbReference type="EMBL" id="KAF6298894.1"/>
    </source>
</evidence>
<dbReference type="InterPro" id="IPR009072">
    <property type="entry name" value="Histone-fold"/>
</dbReference>
<organism evidence="2 3">
    <name type="scientific">Rhinolophus ferrumequinum</name>
    <name type="common">Greater horseshoe bat</name>
    <dbReference type="NCBI Taxonomy" id="59479"/>
    <lineage>
        <taxon>Eukaryota</taxon>
        <taxon>Metazoa</taxon>
        <taxon>Chordata</taxon>
        <taxon>Craniata</taxon>
        <taxon>Vertebrata</taxon>
        <taxon>Euteleostomi</taxon>
        <taxon>Mammalia</taxon>
        <taxon>Eutheria</taxon>
        <taxon>Laurasiatheria</taxon>
        <taxon>Chiroptera</taxon>
        <taxon>Yinpterochiroptera</taxon>
        <taxon>Rhinolophoidea</taxon>
        <taxon>Rhinolophidae</taxon>
        <taxon>Rhinolophinae</taxon>
        <taxon>Rhinolophus</taxon>
    </lineage>
</organism>
<dbReference type="GO" id="GO:0030527">
    <property type="term" value="F:structural constituent of chromatin"/>
    <property type="evidence" value="ECO:0007669"/>
    <property type="project" value="InterPro"/>
</dbReference>
<proteinExistence type="inferred from homology"/>
<dbReference type="Proteomes" id="UP000585614">
    <property type="component" value="Unassembled WGS sequence"/>
</dbReference>
<dbReference type="GO" id="GO:0046982">
    <property type="term" value="F:protein heterodimerization activity"/>
    <property type="evidence" value="ECO:0007669"/>
    <property type="project" value="InterPro"/>
</dbReference>
<accession>A0A7J7TDS4</accession>
<comment type="caution">
    <text evidence="2">The sequence shown here is derived from an EMBL/GenBank/DDBJ whole genome shotgun (WGS) entry which is preliminary data.</text>
</comment>
<dbReference type="AlphaFoldDB" id="A0A7J7TDS4"/>
<evidence type="ECO:0000313" key="3">
    <source>
        <dbReference type="Proteomes" id="UP000585614"/>
    </source>
</evidence>
<gene>
    <name evidence="2" type="ORF">mRhiFer1_008936</name>
</gene>
<dbReference type="EMBL" id="JACAGC010000020">
    <property type="protein sequence ID" value="KAF6298894.1"/>
    <property type="molecule type" value="Genomic_DNA"/>
</dbReference>
<name>A0A7J7TDS4_RHIFE</name>
<protein>
    <recommendedName>
        <fullName evidence="4">Histone H2A/H2B/H3 domain-containing protein</fullName>
    </recommendedName>
</protein>